<dbReference type="AlphaFoldDB" id="A0A502KP90"/>
<feature type="transmembrane region" description="Helical" evidence="4">
    <location>
        <begin position="334"/>
        <end position="354"/>
    </location>
</feature>
<feature type="domain" description="GGDEF" evidence="5">
    <location>
        <begin position="458"/>
        <end position="599"/>
    </location>
</feature>
<name>A0A502KP90_9GAMM</name>
<dbReference type="InterPro" id="IPR043128">
    <property type="entry name" value="Rev_trsase/Diguanyl_cyclase"/>
</dbReference>
<dbReference type="EC" id="2.7.7.65" evidence="2"/>
<dbReference type="InterPro" id="IPR029787">
    <property type="entry name" value="Nucleotide_cyclase"/>
</dbReference>
<dbReference type="GO" id="GO:0005886">
    <property type="term" value="C:plasma membrane"/>
    <property type="evidence" value="ECO:0007669"/>
    <property type="project" value="TreeGrafter"/>
</dbReference>
<feature type="transmembrane region" description="Helical" evidence="4">
    <location>
        <begin position="238"/>
        <end position="255"/>
    </location>
</feature>
<dbReference type="CDD" id="cd01949">
    <property type="entry name" value="GGDEF"/>
    <property type="match status" value="1"/>
</dbReference>
<keyword evidence="7" id="KW-1185">Reference proteome</keyword>
<proteinExistence type="predicted"/>
<dbReference type="InterPro" id="IPR011622">
    <property type="entry name" value="7TMR_DISM_rcpt_extracell_dom2"/>
</dbReference>
<feature type="transmembrane region" description="Helical" evidence="4">
    <location>
        <begin position="211"/>
        <end position="231"/>
    </location>
</feature>
<dbReference type="PANTHER" id="PTHR45138:SF9">
    <property type="entry name" value="DIGUANYLATE CYCLASE DGCM-RELATED"/>
    <property type="match status" value="1"/>
</dbReference>
<dbReference type="Pfam" id="PF07695">
    <property type="entry name" value="7TMR-DISM_7TM"/>
    <property type="match status" value="1"/>
</dbReference>
<comment type="caution">
    <text evidence="6">The sequence shown here is derived from an EMBL/GenBank/DDBJ whole genome shotgun (WGS) entry which is preliminary data.</text>
</comment>
<evidence type="ECO:0000256" key="3">
    <source>
        <dbReference type="ARBA" id="ARBA00034247"/>
    </source>
</evidence>
<dbReference type="PANTHER" id="PTHR45138">
    <property type="entry name" value="REGULATORY COMPONENTS OF SENSORY TRANSDUCTION SYSTEM"/>
    <property type="match status" value="1"/>
</dbReference>
<evidence type="ECO:0000256" key="4">
    <source>
        <dbReference type="SAM" id="Phobius"/>
    </source>
</evidence>
<dbReference type="NCBIfam" id="TIGR00254">
    <property type="entry name" value="GGDEF"/>
    <property type="match status" value="1"/>
</dbReference>
<organism evidence="6 7">
    <name type="scientific">Litorilituus lipolyticus</name>
    <dbReference type="NCBI Taxonomy" id="2491017"/>
    <lineage>
        <taxon>Bacteria</taxon>
        <taxon>Pseudomonadati</taxon>
        <taxon>Pseudomonadota</taxon>
        <taxon>Gammaproteobacteria</taxon>
        <taxon>Alteromonadales</taxon>
        <taxon>Colwelliaceae</taxon>
        <taxon>Litorilituus</taxon>
    </lineage>
</organism>
<reference evidence="6 7" key="1">
    <citation type="submission" date="2019-01" db="EMBL/GenBank/DDBJ databases">
        <title>Litorilituus lipolytica sp. nov., isolated from intertidal sand of the Yellow Sea in China.</title>
        <authorList>
            <person name="Liu A."/>
        </authorList>
    </citation>
    <scope>NUCLEOTIDE SEQUENCE [LARGE SCALE GENOMIC DNA]</scope>
    <source>
        <strain evidence="6 7">RZ04</strain>
    </source>
</reference>
<dbReference type="Gene3D" id="3.30.70.270">
    <property type="match status" value="1"/>
</dbReference>
<dbReference type="GO" id="GO:0043709">
    <property type="term" value="P:cell adhesion involved in single-species biofilm formation"/>
    <property type="evidence" value="ECO:0007669"/>
    <property type="project" value="TreeGrafter"/>
</dbReference>
<evidence type="ECO:0000313" key="6">
    <source>
        <dbReference type="EMBL" id="TPH13432.1"/>
    </source>
</evidence>
<dbReference type="SUPFAM" id="SSF55073">
    <property type="entry name" value="Nucleotide cyclase"/>
    <property type="match status" value="1"/>
</dbReference>
<dbReference type="GO" id="GO:1902201">
    <property type="term" value="P:negative regulation of bacterial-type flagellum-dependent cell motility"/>
    <property type="evidence" value="ECO:0007669"/>
    <property type="project" value="TreeGrafter"/>
</dbReference>
<feature type="transmembrane region" description="Helical" evidence="4">
    <location>
        <begin position="361"/>
        <end position="384"/>
    </location>
</feature>
<dbReference type="GO" id="GO:0052621">
    <property type="term" value="F:diguanylate cyclase activity"/>
    <property type="evidence" value="ECO:0007669"/>
    <property type="project" value="UniProtKB-EC"/>
</dbReference>
<dbReference type="OrthoDB" id="5289013at2"/>
<comment type="catalytic activity">
    <reaction evidence="3">
        <text>2 GTP = 3',3'-c-di-GMP + 2 diphosphate</text>
        <dbReference type="Rhea" id="RHEA:24898"/>
        <dbReference type="ChEBI" id="CHEBI:33019"/>
        <dbReference type="ChEBI" id="CHEBI:37565"/>
        <dbReference type="ChEBI" id="CHEBI:58805"/>
        <dbReference type="EC" id="2.7.7.65"/>
    </reaction>
</comment>
<dbReference type="SMART" id="SM00267">
    <property type="entry name" value="GGDEF"/>
    <property type="match status" value="1"/>
</dbReference>
<dbReference type="Gene3D" id="2.60.40.2380">
    <property type="match status" value="1"/>
</dbReference>
<evidence type="ECO:0000256" key="2">
    <source>
        <dbReference type="ARBA" id="ARBA00012528"/>
    </source>
</evidence>
<dbReference type="Proteomes" id="UP000315303">
    <property type="component" value="Unassembled WGS sequence"/>
</dbReference>
<dbReference type="InterPro" id="IPR000160">
    <property type="entry name" value="GGDEF_dom"/>
</dbReference>
<feature type="transmembrane region" description="Helical" evidence="4">
    <location>
        <begin position="390"/>
        <end position="411"/>
    </location>
</feature>
<evidence type="ECO:0000256" key="1">
    <source>
        <dbReference type="ARBA" id="ARBA00001946"/>
    </source>
</evidence>
<gene>
    <name evidence="6" type="ORF">EPA86_14685</name>
</gene>
<dbReference type="PROSITE" id="PS50887">
    <property type="entry name" value="GGDEF"/>
    <property type="match status" value="1"/>
</dbReference>
<evidence type="ECO:0000313" key="7">
    <source>
        <dbReference type="Proteomes" id="UP000315303"/>
    </source>
</evidence>
<feature type="transmembrane region" description="Helical" evidence="4">
    <location>
        <begin position="21"/>
        <end position="43"/>
    </location>
</feature>
<dbReference type="Pfam" id="PF07696">
    <property type="entry name" value="7TMR-DISMED2"/>
    <property type="match status" value="1"/>
</dbReference>
<accession>A0A502KP90</accession>
<feature type="transmembrane region" description="Helical" evidence="4">
    <location>
        <begin position="275"/>
        <end position="293"/>
    </location>
</feature>
<dbReference type="FunFam" id="3.30.70.270:FF:000001">
    <property type="entry name" value="Diguanylate cyclase domain protein"/>
    <property type="match status" value="1"/>
</dbReference>
<dbReference type="Pfam" id="PF00990">
    <property type="entry name" value="GGDEF"/>
    <property type="match status" value="1"/>
</dbReference>
<keyword evidence="4" id="KW-0812">Transmembrane</keyword>
<protein>
    <recommendedName>
        <fullName evidence="2">diguanylate cyclase</fullName>
        <ecNumber evidence="2">2.7.7.65</ecNumber>
    </recommendedName>
</protein>
<dbReference type="InterPro" id="IPR011623">
    <property type="entry name" value="7TMR_DISM_rcpt_extracell_dom1"/>
</dbReference>
<comment type="cofactor">
    <cofactor evidence="1">
        <name>Mg(2+)</name>
        <dbReference type="ChEBI" id="CHEBI:18420"/>
    </cofactor>
</comment>
<evidence type="ECO:0000259" key="5">
    <source>
        <dbReference type="PROSITE" id="PS50887"/>
    </source>
</evidence>
<keyword evidence="4" id="KW-1133">Transmembrane helix</keyword>
<dbReference type="EMBL" id="SAWY01000036">
    <property type="protein sequence ID" value="TPH13432.1"/>
    <property type="molecule type" value="Genomic_DNA"/>
</dbReference>
<keyword evidence="4" id="KW-0472">Membrane</keyword>
<dbReference type="InterPro" id="IPR050469">
    <property type="entry name" value="Diguanylate_Cyclase"/>
</dbReference>
<sequence length="611" mass="68698">MFLITHLKKSLQILQQSSSAFTGIFFNVYCYIFTLILCFNSVVQAKQIELGEFRSGTVGKYIEYFQETDQKLTLEQAKIHFAKPNKVKQGNNNSISLGIGVKPVWMKFSVSNSDDVQSPYRLAIETPWLDYIDTWLVNDHKISRHIIGGDGIAFEQRPMPYRFYAFEHQFPIGVTDVYIRIESKGPLAVPIHFSNKEEAIKRDISAAYEYGILYGILFALALYNLVLFIFIKQKEYGLYSLYLFGFALNSLSYTGQLHTIFTYNIGPLFQDWLDIFLMITYSIAGLHFARALLKTQQDAPKLDKFVTKITLIVPLAMLAGLLFQQLIFSMALSFLLNTSFVILFIAMGVCALNANRPFAKIFLFSSVTAAVCITISTLAVAGILIPYNDFTFKAIEIGMTFEAFLLAVILAKQFRMAKMDKLVAESYARTDALTGINNRRGFQEATYSAWHSIARTGRDASIVLIDLDSFKQVNDKFGHDAGDTILRTVATCIATTIRKADITARWGGEEFIIFLPETPQDQAAVQAERVRVAIEKLQTYINSTPLTVTASFGVAGSEHNRFNNTELSVNAFEQMVKAADEALYLAKNNGKNRIIISQADGQLTQHLPKTH</sequence>
<feature type="transmembrane region" description="Helical" evidence="4">
    <location>
        <begin position="305"/>
        <end position="328"/>
    </location>
</feature>
<dbReference type="RefSeq" id="WP_140604922.1">
    <property type="nucleotide sequence ID" value="NZ_SAWY01000036.1"/>
</dbReference>